<evidence type="ECO:0000256" key="6">
    <source>
        <dbReference type="ARBA" id="ARBA00022806"/>
    </source>
</evidence>
<keyword evidence="9 13" id="KW-0234">DNA repair</keyword>
<dbReference type="GO" id="GO:0003678">
    <property type="term" value="F:DNA helicase activity"/>
    <property type="evidence" value="ECO:0007669"/>
    <property type="project" value="TreeGrafter"/>
</dbReference>
<dbReference type="Proteomes" id="UP000184128">
    <property type="component" value="Unassembled WGS sequence"/>
</dbReference>
<dbReference type="FunFam" id="3.40.50.300:FF:000546">
    <property type="entry name" value="Transcription-repair-coupling factor"/>
    <property type="match status" value="1"/>
</dbReference>
<dbReference type="InterPro" id="IPR048635">
    <property type="entry name" value="MFD_D3"/>
</dbReference>
<accession>A0A1M4V642</accession>
<keyword evidence="4 13" id="KW-0227">DNA damage</keyword>
<dbReference type="InterPro" id="IPR014001">
    <property type="entry name" value="Helicase_ATP-bd"/>
</dbReference>
<dbReference type="Pfam" id="PF00271">
    <property type="entry name" value="Helicase_C"/>
    <property type="match status" value="1"/>
</dbReference>
<dbReference type="InterPro" id="IPR003711">
    <property type="entry name" value="CarD-like/TRCF_RID"/>
</dbReference>
<dbReference type="InterPro" id="IPR004576">
    <property type="entry name" value="Mfd"/>
</dbReference>
<dbReference type="Gene3D" id="3.40.50.300">
    <property type="entry name" value="P-loop containing nucleotide triphosphate hydrolases"/>
    <property type="match status" value="2"/>
</dbReference>
<dbReference type="GO" id="GO:0005737">
    <property type="term" value="C:cytoplasm"/>
    <property type="evidence" value="ECO:0007669"/>
    <property type="project" value="UniProtKB-SubCell"/>
</dbReference>
<keyword evidence="6" id="KW-0347">Helicase</keyword>
<evidence type="ECO:0000256" key="7">
    <source>
        <dbReference type="ARBA" id="ARBA00022840"/>
    </source>
</evidence>
<dbReference type="Gene3D" id="3.90.1150.50">
    <property type="entry name" value="Transcription-repair-coupling factor, D7 domain"/>
    <property type="match status" value="1"/>
</dbReference>
<feature type="domain" description="Helicase ATP-binding" evidence="15">
    <location>
        <begin position="636"/>
        <end position="797"/>
    </location>
</feature>
<dbReference type="GO" id="GO:0000716">
    <property type="term" value="P:transcription-coupled nucleotide-excision repair, DNA damage recognition"/>
    <property type="evidence" value="ECO:0007669"/>
    <property type="project" value="UniProtKB-UniRule"/>
</dbReference>
<dbReference type="OrthoDB" id="9804325at2"/>
<proteinExistence type="inferred from homology"/>
<dbReference type="Gene3D" id="3.40.50.11140">
    <property type="match status" value="1"/>
</dbReference>
<dbReference type="Pfam" id="PF00270">
    <property type="entry name" value="DEAD"/>
    <property type="match status" value="1"/>
</dbReference>
<evidence type="ECO:0000256" key="3">
    <source>
        <dbReference type="ARBA" id="ARBA00022741"/>
    </source>
</evidence>
<dbReference type="Gene3D" id="2.40.10.170">
    <property type="match status" value="1"/>
</dbReference>
<dbReference type="SUPFAM" id="SSF141259">
    <property type="entry name" value="CarD-like"/>
    <property type="match status" value="1"/>
</dbReference>
<evidence type="ECO:0000256" key="8">
    <source>
        <dbReference type="ARBA" id="ARBA00023125"/>
    </source>
</evidence>
<comment type="similarity">
    <text evidence="10 13">In the N-terminal section; belongs to the UvrB family.</text>
</comment>
<keyword evidence="2 13" id="KW-0963">Cytoplasm</keyword>
<dbReference type="Pfam" id="PF02559">
    <property type="entry name" value="CarD_TRCF_RID"/>
    <property type="match status" value="1"/>
</dbReference>
<dbReference type="InterPro" id="IPR047112">
    <property type="entry name" value="RecG/Mfd"/>
</dbReference>
<evidence type="ECO:0000256" key="9">
    <source>
        <dbReference type="ARBA" id="ARBA00023204"/>
    </source>
</evidence>
<dbReference type="PANTHER" id="PTHR47964:SF1">
    <property type="entry name" value="ATP-DEPENDENT DNA HELICASE HOMOLOG RECG, CHLOROPLASTIC"/>
    <property type="match status" value="1"/>
</dbReference>
<dbReference type="Pfam" id="PF03461">
    <property type="entry name" value="TRCF"/>
    <property type="match status" value="1"/>
</dbReference>
<dbReference type="SMART" id="SM00487">
    <property type="entry name" value="DEXDc"/>
    <property type="match status" value="1"/>
</dbReference>
<protein>
    <recommendedName>
        <fullName evidence="12 13">Transcription-repair-coupling factor</fullName>
        <shortName evidence="13">TRCF</shortName>
        <ecNumber evidence="13">3.6.4.-</ecNumber>
    </recommendedName>
</protein>
<reference evidence="17 18" key="1">
    <citation type="submission" date="2016-11" db="EMBL/GenBank/DDBJ databases">
        <authorList>
            <person name="Jaros S."/>
            <person name="Januszkiewicz K."/>
            <person name="Wedrychowicz H."/>
        </authorList>
    </citation>
    <scope>NUCLEOTIDE SEQUENCE [LARGE SCALE GENOMIC DNA]</scope>
    <source>
        <strain evidence="17 18">DSM 15692</strain>
    </source>
</reference>
<keyword evidence="7 13" id="KW-0067">ATP-binding</keyword>
<dbReference type="PROSITE" id="PS51192">
    <property type="entry name" value="HELICASE_ATP_BIND_1"/>
    <property type="match status" value="1"/>
</dbReference>
<dbReference type="GO" id="GO:0005524">
    <property type="term" value="F:ATP binding"/>
    <property type="evidence" value="ECO:0007669"/>
    <property type="project" value="UniProtKB-UniRule"/>
</dbReference>
<feature type="compositionally biased region" description="Acidic residues" evidence="14">
    <location>
        <begin position="1174"/>
        <end position="1184"/>
    </location>
</feature>
<dbReference type="InterPro" id="IPR005118">
    <property type="entry name" value="TRCF_C"/>
</dbReference>
<evidence type="ECO:0000256" key="10">
    <source>
        <dbReference type="ARBA" id="ARBA00061104"/>
    </source>
</evidence>
<keyword evidence="8 13" id="KW-0238">DNA-binding</keyword>
<evidence type="ECO:0000256" key="4">
    <source>
        <dbReference type="ARBA" id="ARBA00022763"/>
    </source>
</evidence>
<dbReference type="STRING" id="1121025.SAMN02745249_00842"/>
<evidence type="ECO:0000313" key="17">
    <source>
        <dbReference type="EMBL" id="SHE64399.1"/>
    </source>
</evidence>
<comment type="function">
    <text evidence="13">Couples transcription and DNA repair by recognizing RNA polymerase (RNAP) stalled at DNA lesions. Mediates ATP-dependent release of RNAP and its truncated transcript from the DNA, and recruitment of nucleotide excision repair machinery to the damaged site.</text>
</comment>
<dbReference type="SUPFAM" id="SSF52540">
    <property type="entry name" value="P-loop containing nucleoside triphosphate hydrolases"/>
    <property type="match status" value="4"/>
</dbReference>
<evidence type="ECO:0000256" key="2">
    <source>
        <dbReference type="ARBA" id="ARBA00022490"/>
    </source>
</evidence>
<dbReference type="EC" id="3.6.4.-" evidence="13"/>
<evidence type="ECO:0000259" key="15">
    <source>
        <dbReference type="PROSITE" id="PS51192"/>
    </source>
</evidence>
<evidence type="ECO:0000256" key="1">
    <source>
        <dbReference type="ARBA" id="ARBA00004496"/>
    </source>
</evidence>
<dbReference type="NCBIfam" id="TIGR00580">
    <property type="entry name" value="mfd"/>
    <property type="match status" value="1"/>
</dbReference>
<evidence type="ECO:0000256" key="14">
    <source>
        <dbReference type="SAM" id="MobiDB-lite"/>
    </source>
</evidence>
<evidence type="ECO:0000256" key="12">
    <source>
        <dbReference type="ARBA" id="ARBA00070128"/>
    </source>
</evidence>
<keyword evidence="5 13" id="KW-0378">Hydrolase</keyword>
<evidence type="ECO:0000259" key="16">
    <source>
        <dbReference type="PROSITE" id="PS51194"/>
    </source>
</evidence>
<dbReference type="Pfam" id="PF17757">
    <property type="entry name" value="UvrB_inter"/>
    <property type="match status" value="1"/>
</dbReference>
<keyword evidence="3 13" id="KW-0547">Nucleotide-binding</keyword>
<comment type="similarity">
    <text evidence="11 13">In the C-terminal section; belongs to the helicase family. RecG subfamily.</text>
</comment>
<dbReference type="PROSITE" id="PS51194">
    <property type="entry name" value="HELICASE_CTER"/>
    <property type="match status" value="1"/>
</dbReference>
<dbReference type="InterPro" id="IPR041471">
    <property type="entry name" value="UvrB_inter"/>
</dbReference>
<keyword evidence="18" id="KW-1185">Reference proteome</keyword>
<comment type="subcellular location">
    <subcellularLocation>
        <location evidence="1 13">Cytoplasm</location>
    </subcellularLocation>
</comment>
<evidence type="ECO:0000256" key="11">
    <source>
        <dbReference type="ARBA" id="ARBA00061399"/>
    </source>
</evidence>
<dbReference type="GO" id="GO:0003684">
    <property type="term" value="F:damaged DNA binding"/>
    <property type="evidence" value="ECO:0007669"/>
    <property type="project" value="InterPro"/>
</dbReference>
<dbReference type="EMBL" id="FQUF01000010">
    <property type="protein sequence ID" value="SHE64399.1"/>
    <property type="molecule type" value="Genomic_DNA"/>
</dbReference>
<dbReference type="SMART" id="SM01058">
    <property type="entry name" value="CarD_TRCF"/>
    <property type="match status" value="1"/>
</dbReference>
<dbReference type="Gene3D" id="3.40.50.11180">
    <property type="match status" value="1"/>
</dbReference>
<dbReference type="HAMAP" id="MF_00969">
    <property type="entry name" value="TRCF"/>
    <property type="match status" value="1"/>
</dbReference>
<evidence type="ECO:0000256" key="13">
    <source>
        <dbReference type="HAMAP-Rule" id="MF_00969"/>
    </source>
</evidence>
<sequence length="1190" mass="137400">MTQMLDLLFDHPNFQSVLKNMTADSSQLVTGISGSARASLIAGVAEKQAKTVIFTANLHQANQLRADLRVFYPEEKLFIYNVNDMIVAQQSIASPEEQAERIEALEFLLSNKTGIIIIPIAGARRLLPPKEIYQQAHLTINLDGEVELEQLMNQLVSMGYKREQIVASPGEFSVRGGIIDVYPLTEKYPIRIELFDIEVDSIRSFDAETQRSIQQLDEVNISPVVENILPMDHWEEATQRIKAAYEKTNEALEDDEAKELLGAHLLPTIEVLENKKWEDSFSFYTYYLYENPSSILDYLPKEAIVLYDEYPRILESNQHLEEEESAWLETQLSQHRLLDQQEFSLDFLEHQRKIRHPRIYFSLLQKGMGSTKITSIHPFHYREMQKFFGQMPMIKAEIEGWLNRDYQLVVMTENEERAKQVQETFKDFKLKAKILNTEDTIQKDQLQILPYTLQQGFELIEEKIAVLTEAELFNRIAKKKRRQLNISNAERIKNYNELNPGDFVVHASHGIGKYIGMETVEIRGVHQDYLTIEYQKHDRVLIPVSQLDLIQKYVSAEGKEPRIHKLGGTTWAKTKTRVQKQVEDIADELIELYAERESRKGFAFSKNDSYYREFEEAFPYTETPDQLRSIQEVNKDMENVKPMDRLLIGDVGYGKTEVAMRAAFKAVQDGKQVAFLVPTTVLAQQHYESFIERFVDFPVKIEMLSRFRTKKQMDQITSSLRKGQIDIVIGTHRLLSKDIQFQDLGLLVVDEEQRFGVKHKERVKQLKNEVDVLTLTATPIPRTLHMSLVGARDLSVIETPPANRYPVQTYVLEMNGLVIREAIEREMARGGQVFFLHNRVSTIEKRVQDIEELVPGARVGFIHGRLSETQLENVLYDFLQGDYDVLVTTTIIETGVDMPNVNTLLVEDADRMGLSQLYQLRGRVGRSNRVAYAYFMYEQNKLLTEESGKRLQAIKDFTELGSGFKIAMRDLSIRGAGNLLGQQQSGFIDSVGFDLYSQMLQEAVARKQGGPEVEKTVVEIDVDVDAYIPDNYVNDQRQKIELYKRIRSLSDEEEYVELQDEFIDRFGDFPQEVDDLLVIGLIKYYSETILVETITRKRSEVHVTFSEQGTKNIPMQELFRALDGIPLKVDMKPGKQLTVEFYLKPGMENYEWLQHILNFVRNLYTFVEKQKEEQDAETEDVEAEVDAKSE</sequence>
<dbReference type="InterPro" id="IPR001650">
    <property type="entry name" value="Helicase_C-like"/>
</dbReference>
<dbReference type="InterPro" id="IPR011545">
    <property type="entry name" value="DEAD/DEAH_box_helicase_dom"/>
</dbReference>
<name>A0A1M4V642_9LACT</name>
<dbReference type="SUPFAM" id="SSF143517">
    <property type="entry name" value="TRCF domain-like"/>
    <property type="match status" value="1"/>
</dbReference>
<dbReference type="SMART" id="SM00982">
    <property type="entry name" value="TRCF"/>
    <property type="match status" value="1"/>
</dbReference>
<evidence type="ECO:0000313" key="18">
    <source>
        <dbReference type="Proteomes" id="UP000184128"/>
    </source>
</evidence>
<dbReference type="GO" id="GO:0016787">
    <property type="term" value="F:hydrolase activity"/>
    <property type="evidence" value="ECO:0007669"/>
    <property type="project" value="UniProtKB-KW"/>
</dbReference>
<dbReference type="InterPro" id="IPR036101">
    <property type="entry name" value="CarD-like/TRCF_RID_sf"/>
</dbReference>
<evidence type="ECO:0000256" key="5">
    <source>
        <dbReference type="ARBA" id="ARBA00022801"/>
    </source>
</evidence>
<dbReference type="SMART" id="SM00490">
    <property type="entry name" value="HELICc"/>
    <property type="match status" value="1"/>
</dbReference>
<gene>
    <name evidence="13" type="primary">mfd</name>
    <name evidence="17" type="ORF">SAMN02745249_00842</name>
</gene>
<dbReference type="CDD" id="cd17991">
    <property type="entry name" value="DEXHc_TRCF"/>
    <property type="match status" value="1"/>
</dbReference>
<dbReference type="AlphaFoldDB" id="A0A1M4V642"/>
<feature type="domain" description="Helicase C-terminal" evidence="16">
    <location>
        <begin position="818"/>
        <end position="972"/>
    </location>
</feature>
<dbReference type="Pfam" id="PF21132">
    <property type="entry name" value="MFD_D3"/>
    <property type="match status" value="1"/>
</dbReference>
<organism evidence="17 18">
    <name type="scientific">Atopostipes suicloacalis DSM 15692</name>
    <dbReference type="NCBI Taxonomy" id="1121025"/>
    <lineage>
        <taxon>Bacteria</taxon>
        <taxon>Bacillati</taxon>
        <taxon>Bacillota</taxon>
        <taxon>Bacilli</taxon>
        <taxon>Lactobacillales</taxon>
        <taxon>Carnobacteriaceae</taxon>
        <taxon>Atopostipes</taxon>
    </lineage>
</organism>
<dbReference type="InterPro" id="IPR037235">
    <property type="entry name" value="TRCF-like_C_D7"/>
</dbReference>
<dbReference type="InterPro" id="IPR027417">
    <property type="entry name" value="P-loop_NTPase"/>
</dbReference>
<dbReference type="PANTHER" id="PTHR47964">
    <property type="entry name" value="ATP-DEPENDENT DNA HELICASE HOMOLOG RECG, CHLOROPLASTIC"/>
    <property type="match status" value="1"/>
</dbReference>
<dbReference type="Gene3D" id="3.30.2060.10">
    <property type="entry name" value="Penicillin-binding protein 1b domain"/>
    <property type="match status" value="1"/>
</dbReference>
<dbReference type="RefSeq" id="WP_073296853.1">
    <property type="nucleotide sequence ID" value="NZ_FQUF01000010.1"/>
</dbReference>
<dbReference type="GO" id="GO:0006355">
    <property type="term" value="P:regulation of DNA-templated transcription"/>
    <property type="evidence" value="ECO:0007669"/>
    <property type="project" value="UniProtKB-UniRule"/>
</dbReference>
<feature type="region of interest" description="Disordered" evidence="14">
    <location>
        <begin position="1171"/>
        <end position="1190"/>
    </location>
</feature>